<feature type="transmembrane region" description="Helical" evidence="2">
    <location>
        <begin position="92"/>
        <end position="110"/>
    </location>
</feature>
<accession>A0A5Q6RZP7</accession>
<evidence type="ECO:0000256" key="1">
    <source>
        <dbReference type="SAM" id="MobiDB-lite"/>
    </source>
</evidence>
<gene>
    <name evidence="3" type="ORF">FE697_007835</name>
</gene>
<feature type="compositionally biased region" description="Acidic residues" evidence="1">
    <location>
        <begin position="63"/>
        <end position="76"/>
    </location>
</feature>
<name>A0A5Q6RZP7_9ACTN</name>
<organism evidence="3 4">
    <name type="scientific">Mumia zhuanghuii</name>
    <dbReference type="NCBI Taxonomy" id="2585211"/>
    <lineage>
        <taxon>Bacteria</taxon>
        <taxon>Bacillati</taxon>
        <taxon>Actinomycetota</taxon>
        <taxon>Actinomycetes</taxon>
        <taxon>Propionibacteriales</taxon>
        <taxon>Nocardioidaceae</taxon>
        <taxon>Mumia</taxon>
    </lineage>
</organism>
<keyword evidence="2" id="KW-0472">Membrane</keyword>
<proteinExistence type="predicted"/>
<dbReference type="EMBL" id="VDFQ02000002">
    <property type="protein sequence ID" value="KAA1423504.1"/>
    <property type="molecule type" value="Genomic_DNA"/>
</dbReference>
<comment type="caution">
    <text evidence="3">The sequence shown here is derived from an EMBL/GenBank/DDBJ whole genome shotgun (WGS) entry which is preliminary data.</text>
</comment>
<dbReference type="AlphaFoldDB" id="A0A5Q6RZP7"/>
<feature type="transmembrane region" description="Helical" evidence="2">
    <location>
        <begin position="116"/>
        <end position="135"/>
    </location>
</feature>
<keyword evidence="2" id="KW-0812">Transmembrane</keyword>
<keyword evidence="2" id="KW-1133">Transmembrane helix</keyword>
<sequence>MSGTSSSDDEEFERIVAGLELSVPEPEPLPDREPPAETPGAADPGDLLAQHGVFQPRWSDPVPPEEEDEWGDDDFVPPDPGPLPRGDRLTRLAWGALLGVPGLLFVLAISGAPVPGVVPALAVVGFVVALVVLLVRRGDHDRGEDPDHGAVL</sequence>
<evidence type="ECO:0000313" key="4">
    <source>
        <dbReference type="Proteomes" id="UP000307768"/>
    </source>
</evidence>
<dbReference type="RefSeq" id="WP_149769023.1">
    <property type="nucleotide sequence ID" value="NZ_VDFQ02000002.1"/>
</dbReference>
<dbReference type="Proteomes" id="UP000307768">
    <property type="component" value="Unassembled WGS sequence"/>
</dbReference>
<protein>
    <submittedName>
        <fullName evidence="3">Uncharacterized protein</fullName>
    </submittedName>
</protein>
<evidence type="ECO:0000313" key="3">
    <source>
        <dbReference type="EMBL" id="KAA1423504.1"/>
    </source>
</evidence>
<feature type="region of interest" description="Disordered" evidence="1">
    <location>
        <begin position="1"/>
        <end position="84"/>
    </location>
</feature>
<evidence type="ECO:0000256" key="2">
    <source>
        <dbReference type="SAM" id="Phobius"/>
    </source>
</evidence>
<reference evidence="3 4" key="1">
    <citation type="submission" date="2019-09" db="EMBL/GenBank/DDBJ databases">
        <title>Mumia zhuanghuii sp. nov. isolated from the intestinal contents of plateau pika (Ochotona curzoniae) in the Qinghai-Tibet plateau of China.</title>
        <authorList>
            <person name="Tian Z."/>
        </authorList>
    </citation>
    <scope>NUCLEOTIDE SEQUENCE [LARGE SCALE GENOMIC DNA]</scope>
    <source>
        <strain evidence="4">350</strain>
    </source>
</reference>